<name>A0ABN1IEU6_9FLAO</name>
<proteinExistence type="predicted"/>
<keyword evidence="2" id="KW-1003">Cell membrane</keyword>
<feature type="transmembrane region" description="Helical" evidence="6">
    <location>
        <begin position="387"/>
        <end position="407"/>
    </location>
</feature>
<keyword evidence="5 6" id="KW-0472">Membrane</keyword>
<evidence type="ECO:0000256" key="5">
    <source>
        <dbReference type="ARBA" id="ARBA00023136"/>
    </source>
</evidence>
<accession>A0ABN1IEU6</accession>
<reference evidence="7 8" key="1">
    <citation type="journal article" date="2019" name="Int. J. Syst. Evol. Microbiol.">
        <title>The Global Catalogue of Microorganisms (GCM) 10K type strain sequencing project: providing services to taxonomists for standard genome sequencing and annotation.</title>
        <authorList>
            <consortium name="The Broad Institute Genomics Platform"/>
            <consortium name="The Broad Institute Genome Sequencing Center for Infectious Disease"/>
            <person name="Wu L."/>
            <person name="Ma J."/>
        </authorList>
    </citation>
    <scope>NUCLEOTIDE SEQUENCE [LARGE SCALE GENOMIC DNA]</scope>
    <source>
        <strain evidence="7 8">JCM 15974</strain>
    </source>
</reference>
<evidence type="ECO:0000313" key="7">
    <source>
        <dbReference type="EMBL" id="GAA0711067.1"/>
    </source>
</evidence>
<evidence type="ECO:0000256" key="3">
    <source>
        <dbReference type="ARBA" id="ARBA00022692"/>
    </source>
</evidence>
<evidence type="ECO:0000313" key="8">
    <source>
        <dbReference type="Proteomes" id="UP001501758"/>
    </source>
</evidence>
<feature type="transmembrane region" description="Helical" evidence="6">
    <location>
        <begin position="162"/>
        <end position="195"/>
    </location>
</feature>
<evidence type="ECO:0000256" key="6">
    <source>
        <dbReference type="SAM" id="Phobius"/>
    </source>
</evidence>
<feature type="transmembrane region" description="Helical" evidence="6">
    <location>
        <begin position="361"/>
        <end position="381"/>
    </location>
</feature>
<feature type="transmembrane region" description="Helical" evidence="6">
    <location>
        <begin position="86"/>
        <end position="106"/>
    </location>
</feature>
<dbReference type="EMBL" id="BAAAGE010000001">
    <property type="protein sequence ID" value="GAA0711067.1"/>
    <property type="molecule type" value="Genomic_DNA"/>
</dbReference>
<feature type="transmembrane region" description="Helical" evidence="6">
    <location>
        <begin position="16"/>
        <end position="34"/>
    </location>
</feature>
<feature type="transmembrane region" description="Helical" evidence="6">
    <location>
        <begin position="118"/>
        <end position="142"/>
    </location>
</feature>
<sequence>MTISTLVPKLTSEQKFMLSVIVVNAGNYLYNLLLGRILGPEMFADAALLITFLLVLSFVAMTFQLATAKFSVLFENATFKSFIALIYKYAGITGTVIGAAMVVFSGELQQLFNTKSSLMFTIFGLGVPVYFIMSVNRGFYQGTKRFEKLAWTYQGEMFSRLAITLLLIFTITTVSSSILVVIGIFASFFFGLLPFKKEHFVLKVKNVLSKEQSSQISKFFVLTAFYELTQIIINNSDILLVKHYFPEYDAGLYASLALIGRVVYFVTWMFVMLLLPAVIEKKKLGEATAPILVKYVGYVVGLASVVVLGCYLFPELAIHLLFGDAYLSMAPLLWKYAVATALFAVSNIFAYYFLSLDQYMPVVVSGLLGISQILLIVFFHSSLLEVVVVQIIAMAVLLVIQLIYFFFKK</sequence>
<comment type="subcellular location">
    <subcellularLocation>
        <location evidence="1">Cell membrane</location>
        <topology evidence="1">Multi-pass membrane protein</topology>
    </subcellularLocation>
</comment>
<keyword evidence="3 6" id="KW-0812">Transmembrane</keyword>
<keyword evidence="4 6" id="KW-1133">Transmembrane helix</keyword>
<evidence type="ECO:0000256" key="1">
    <source>
        <dbReference type="ARBA" id="ARBA00004651"/>
    </source>
</evidence>
<feature type="transmembrane region" description="Helical" evidence="6">
    <location>
        <begin position="291"/>
        <end position="314"/>
    </location>
</feature>
<gene>
    <name evidence="7" type="ORF">GCM10009430_00280</name>
</gene>
<feature type="transmembrane region" description="Helical" evidence="6">
    <location>
        <begin position="46"/>
        <end position="66"/>
    </location>
</feature>
<dbReference type="InterPro" id="IPR050833">
    <property type="entry name" value="Poly_Biosynth_Transport"/>
</dbReference>
<evidence type="ECO:0000256" key="2">
    <source>
        <dbReference type="ARBA" id="ARBA00022475"/>
    </source>
</evidence>
<feature type="transmembrane region" description="Helical" evidence="6">
    <location>
        <begin position="334"/>
        <end position="354"/>
    </location>
</feature>
<organism evidence="7 8">
    <name type="scientific">Aquimarina litoralis</name>
    <dbReference type="NCBI Taxonomy" id="584605"/>
    <lineage>
        <taxon>Bacteria</taxon>
        <taxon>Pseudomonadati</taxon>
        <taxon>Bacteroidota</taxon>
        <taxon>Flavobacteriia</taxon>
        <taxon>Flavobacteriales</taxon>
        <taxon>Flavobacteriaceae</taxon>
        <taxon>Aquimarina</taxon>
    </lineage>
</organism>
<keyword evidence="8" id="KW-1185">Reference proteome</keyword>
<dbReference type="PANTHER" id="PTHR30250">
    <property type="entry name" value="PST FAMILY PREDICTED COLANIC ACID TRANSPORTER"/>
    <property type="match status" value="1"/>
</dbReference>
<dbReference type="PANTHER" id="PTHR30250:SF28">
    <property type="entry name" value="POLYSACCHARIDE BIOSYNTHESIS PROTEIN"/>
    <property type="match status" value="1"/>
</dbReference>
<evidence type="ECO:0000256" key="4">
    <source>
        <dbReference type="ARBA" id="ARBA00022989"/>
    </source>
</evidence>
<protein>
    <submittedName>
        <fullName evidence="7">Oligosaccharide flippase family protein</fullName>
    </submittedName>
</protein>
<feature type="transmembrane region" description="Helical" evidence="6">
    <location>
        <begin position="253"/>
        <end position="279"/>
    </location>
</feature>
<dbReference type="RefSeq" id="WP_343909316.1">
    <property type="nucleotide sequence ID" value="NZ_BAAAGE010000001.1"/>
</dbReference>
<comment type="caution">
    <text evidence="7">The sequence shown here is derived from an EMBL/GenBank/DDBJ whole genome shotgun (WGS) entry which is preliminary data.</text>
</comment>
<dbReference type="Proteomes" id="UP001501758">
    <property type="component" value="Unassembled WGS sequence"/>
</dbReference>